<dbReference type="SUPFAM" id="SSF52467">
    <property type="entry name" value="DHS-like NAD/FAD-binding domain"/>
    <property type="match status" value="1"/>
</dbReference>
<dbReference type="Pfam" id="PF02776">
    <property type="entry name" value="TPP_enzyme_N"/>
    <property type="match status" value="1"/>
</dbReference>
<dbReference type="RefSeq" id="WP_344335389.1">
    <property type="nucleotide sequence ID" value="NZ_BAAAPZ010000002.1"/>
</dbReference>
<evidence type="ECO:0000259" key="6">
    <source>
        <dbReference type="Pfam" id="PF02775"/>
    </source>
</evidence>
<evidence type="ECO:0000256" key="3">
    <source>
        <dbReference type="ARBA" id="ARBA00023052"/>
    </source>
</evidence>
<evidence type="ECO:0000256" key="1">
    <source>
        <dbReference type="ARBA" id="ARBA00001964"/>
    </source>
</evidence>
<dbReference type="CDD" id="cd07035">
    <property type="entry name" value="TPP_PYR_POX_like"/>
    <property type="match status" value="1"/>
</dbReference>
<keyword evidence="3 4" id="KW-0786">Thiamine pyrophosphate</keyword>
<comment type="cofactor">
    <cofactor evidence="1">
        <name>thiamine diphosphate</name>
        <dbReference type="ChEBI" id="CHEBI:58937"/>
    </cofactor>
</comment>
<dbReference type="Pfam" id="PF02775">
    <property type="entry name" value="TPP_enzyme_C"/>
    <property type="match status" value="1"/>
</dbReference>
<dbReference type="InterPro" id="IPR012000">
    <property type="entry name" value="Thiamin_PyroP_enz_cen_dom"/>
</dbReference>
<evidence type="ECO:0008006" key="10">
    <source>
        <dbReference type="Google" id="ProtNLM"/>
    </source>
</evidence>
<keyword evidence="9" id="KW-1185">Reference proteome</keyword>
<feature type="domain" description="Thiamine pyrophosphate enzyme central" evidence="5">
    <location>
        <begin position="198"/>
        <end position="330"/>
    </location>
</feature>
<evidence type="ECO:0000256" key="2">
    <source>
        <dbReference type="ARBA" id="ARBA00007812"/>
    </source>
</evidence>
<dbReference type="PANTHER" id="PTHR18968:SF166">
    <property type="entry name" value="2-HYDROXYACYL-COA LYASE 2"/>
    <property type="match status" value="1"/>
</dbReference>
<evidence type="ECO:0000313" key="8">
    <source>
        <dbReference type="EMBL" id="GAA2091254.1"/>
    </source>
</evidence>
<dbReference type="PANTHER" id="PTHR18968">
    <property type="entry name" value="THIAMINE PYROPHOSPHATE ENZYMES"/>
    <property type="match status" value="1"/>
</dbReference>
<comment type="similarity">
    <text evidence="2 4">Belongs to the TPP enzyme family.</text>
</comment>
<evidence type="ECO:0000259" key="5">
    <source>
        <dbReference type="Pfam" id="PF00205"/>
    </source>
</evidence>
<dbReference type="EMBL" id="BAAAPZ010000002">
    <property type="protein sequence ID" value="GAA2091254.1"/>
    <property type="molecule type" value="Genomic_DNA"/>
</dbReference>
<dbReference type="SUPFAM" id="SSF52518">
    <property type="entry name" value="Thiamin diphosphate-binding fold (THDP-binding)"/>
    <property type="match status" value="2"/>
</dbReference>
<proteinExistence type="inferred from homology"/>
<evidence type="ECO:0000256" key="4">
    <source>
        <dbReference type="RuleBase" id="RU362132"/>
    </source>
</evidence>
<gene>
    <name evidence="8" type="ORF">GCM10009823_08250</name>
</gene>
<dbReference type="Pfam" id="PF00205">
    <property type="entry name" value="TPP_enzyme_M"/>
    <property type="match status" value="1"/>
</dbReference>
<dbReference type="InterPro" id="IPR029035">
    <property type="entry name" value="DHS-like_NAD/FAD-binding_dom"/>
</dbReference>
<protein>
    <recommendedName>
        <fullName evidence="10">Thiamine pyrophosphate-binding protein</fullName>
    </recommendedName>
</protein>
<comment type="caution">
    <text evidence="8">The sequence shown here is derived from an EMBL/GenBank/DDBJ whole genome shotgun (WGS) entry which is preliminary data.</text>
</comment>
<dbReference type="Proteomes" id="UP001500984">
    <property type="component" value="Unassembled WGS sequence"/>
</dbReference>
<feature type="domain" description="Thiamine pyrophosphate enzyme N-terminal TPP-binding" evidence="7">
    <location>
        <begin position="9"/>
        <end position="124"/>
    </location>
</feature>
<accession>A0ABN2WFG6</accession>
<dbReference type="Gene3D" id="3.40.50.970">
    <property type="match status" value="2"/>
</dbReference>
<reference evidence="8 9" key="1">
    <citation type="journal article" date="2019" name="Int. J. Syst. Evol. Microbiol.">
        <title>The Global Catalogue of Microorganisms (GCM) 10K type strain sequencing project: providing services to taxonomists for standard genome sequencing and annotation.</title>
        <authorList>
            <consortium name="The Broad Institute Genomics Platform"/>
            <consortium name="The Broad Institute Genome Sequencing Center for Infectious Disease"/>
            <person name="Wu L."/>
            <person name="Ma J."/>
        </authorList>
    </citation>
    <scope>NUCLEOTIDE SEQUENCE [LARGE SCALE GENOMIC DNA]</scope>
    <source>
        <strain evidence="8 9">JCM 15900</strain>
    </source>
</reference>
<dbReference type="InterPro" id="IPR045229">
    <property type="entry name" value="TPP_enz"/>
</dbReference>
<evidence type="ECO:0000259" key="7">
    <source>
        <dbReference type="Pfam" id="PF02776"/>
    </source>
</evidence>
<dbReference type="InterPro" id="IPR011766">
    <property type="entry name" value="TPP_enzyme_TPP-bd"/>
</dbReference>
<evidence type="ECO:0000313" key="9">
    <source>
        <dbReference type="Proteomes" id="UP001500984"/>
    </source>
</evidence>
<organism evidence="8 9">
    <name type="scientific">Brevibacterium salitolerans</name>
    <dbReference type="NCBI Taxonomy" id="1403566"/>
    <lineage>
        <taxon>Bacteria</taxon>
        <taxon>Bacillati</taxon>
        <taxon>Actinomycetota</taxon>
        <taxon>Actinomycetes</taxon>
        <taxon>Micrococcales</taxon>
        <taxon>Brevibacteriaceae</taxon>
        <taxon>Brevibacterium</taxon>
    </lineage>
</organism>
<name>A0ABN2WFG6_9MICO</name>
<dbReference type="Gene3D" id="3.40.50.1220">
    <property type="entry name" value="TPP-binding domain"/>
    <property type="match status" value="1"/>
</dbReference>
<dbReference type="InterPro" id="IPR029061">
    <property type="entry name" value="THDP-binding"/>
</dbReference>
<sequence length="576" mass="60107">MHTSSDQRTGGSLLADSLHRLGLTTVFALHGGHLDAFLVECADHGVTLLDTRHEASAGHAADAYARVTGEPGVSVTTSGPGFLNTVTAIGNAYLDRVPMIAIVGAPPLRETETNPLQGGIDQIAVAAPMTKWSYRVTHPWRIPEILALAVAKAKGGVPGPVLLEIPIDVLFDTAPVTEVRFPAVGTVASGGHAAPAQVEQIAQALSEAQRPLIVAGGGVSFPRAQEELRALAEALQIPVLTPNKSEGVIPSSSPLHAGGLSTLLACVAAGQAPDVVLVLGQRQGMFTGGRASLFPGARVFQVDQDAAEIGRIADVELGVVADSRAVLVQLAEALVGRPTAGERAAWLEQVQTGRAAHAAQFADSTTQSGRMHPYHAAKAVVDAAPNGSTFVLDGAENASWASYHVTSENAGDVLRLGYLGCLGIGPGFAIGAHSATGRPTVVITGDGAAGFNLQEFDTMVRHGLPIVTVVFNNTVWGMSVHGQEAVYGERGVVVSELADTDYHEVCAALGGYGERVRTLEEIPAAMRRALDSGLPACLNLEIDPDVVHPTTLRMLGDVDAEDEVVIPYYQNFRKQA</sequence>
<feature type="domain" description="Thiamine pyrophosphate enzyme TPP-binding" evidence="6">
    <location>
        <begin position="397"/>
        <end position="539"/>
    </location>
</feature>
<dbReference type="InterPro" id="IPR012001">
    <property type="entry name" value="Thiamin_PyroP_enz_TPP-bd_dom"/>
</dbReference>
<dbReference type="CDD" id="cd02004">
    <property type="entry name" value="TPP_BZL_OCoD_HPCL"/>
    <property type="match status" value="1"/>
</dbReference>